<proteinExistence type="predicted"/>
<sequence>MKNDSPCTDVCRFDPRNKWCLGCGRTTDEIKAWRKLSPYHRTTLSTELKRRTKRQAERP</sequence>
<dbReference type="AlphaFoldDB" id="A0A142BPS9"/>
<gene>
    <name evidence="1" type="ORF">pSinB_228</name>
</gene>
<geneLocation type="plasmid" evidence="1">
    <name>pSinB</name>
</geneLocation>
<dbReference type="RefSeq" id="WP_115422065.1">
    <property type="nucleotide sequence ID" value="NZ_KU140623.1"/>
</dbReference>
<name>A0A142BPS9_9HYPH</name>
<organism evidence="1">
    <name type="scientific">Sinorhizobium sp. M14</name>
    <dbReference type="NCBI Taxonomy" id="430451"/>
    <lineage>
        <taxon>Bacteria</taxon>
        <taxon>Pseudomonadati</taxon>
        <taxon>Pseudomonadota</taxon>
        <taxon>Alphaproteobacteria</taxon>
        <taxon>Hyphomicrobiales</taxon>
        <taxon>Rhizobiaceae</taxon>
        <taxon>Sinorhizobium/Ensifer group</taxon>
        <taxon>Sinorhizobium</taxon>
    </lineage>
</organism>
<protein>
    <recommendedName>
        <fullName evidence="2">Fe-S protein</fullName>
    </recommendedName>
</protein>
<evidence type="ECO:0000313" key="1">
    <source>
        <dbReference type="EMBL" id="AMP35087.1"/>
    </source>
</evidence>
<keyword evidence="1" id="KW-0614">Plasmid</keyword>
<dbReference type="EMBL" id="KU140623">
    <property type="protein sequence ID" value="AMP35087.1"/>
    <property type="molecule type" value="Genomic_DNA"/>
</dbReference>
<dbReference type="InterPro" id="IPR010710">
    <property type="entry name" value="DUF1289"/>
</dbReference>
<evidence type="ECO:0008006" key="2">
    <source>
        <dbReference type="Google" id="ProtNLM"/>
    </source>
</evidence>
<accession>A0A142BPS9</accession>
<dbReference type="Pfam" id="PF06945">
    <property type="entry name" value="DUF1289"/>
    <property type="match status" value="1"/>
</dbReference>
<reference evidence="1" key="1">
    <citation type="submission" date="2015-11" db="EMBL/GenBank/DDBJ databases">
        <title>Molecular characterization of pSinB plasmid of arsenite oxidizing, metalotolerant Sinorhizobium sp. M14 - insight into the heavy metal resistome of sinorhizobial extrachromosomal replicons.</title>
        <authorList>
            <person name="Romaniuk K."/>
            <person name="Decewicz P."/>
            <person name="Mielnicki S."/>
            <person name="Sklodowska A."/>
            <person name="Dziewit L."/>
            <person name="Drewniak L."/>
        </authorList>
    </citation>
    <scope>NUCLEOTIDE SEQUENCE</scope>
    <source>
        <strain evidence="1">M14</strain>
        <plasmid evidence="1">pSinB</plasmid>
    </source>
</reference>